<name>F0T8W7_METLA</name>
<proteinExistence type="predicted"/>
<protein>
    <submittedName>
        <fullName evidence="1">Uncharacterized protein</fullName>
    </submittedName>
</protein>
<dbReference type="RefSeq" id="WP_013645146.1">
    <property type="nucleotide sequence ID" value="NC_015216.1"/>
</dbReference>
<gene>
    <name evidence="1" type="ordered locus">Metbo_1568</name>
</gene>
<organism evidence="1 2">
    <name type="scientific">Methanobacterium lacus (strain AL-21)</name>
    <dbReference type="NCBI Taxonomy" id="877455"/>
    <lineage>
        <taxon>Archaea</taxon>
        <taxon>Methanobacteriati</taxon>
        <taxon>Methanobacteriota</taxon>
        <taxon>Methanomada group</taxon>
        <taxon>Methanobacteria</taxon>
        <taxon>Methanobacteriales</taxon>
        <taxon>Methanobacteriaceae</taxon>
        <taxon>Methanobacterium</taxon>
    </lineage>
</organism>
<dbReference type="AlphaFoldDB" id="F0T8W7"/>
<reference evidence="2" key="1">
    <citation type="submission" date="2011-02" db="EMBL/GenBank/DDBJ databases">
        <title>Complete sequence of Methanobacterium sp. AL-21.</title>
        <authorList>
            <consortium name="US DOE Joint Genome Institute"/>
            <person name="Lucas S."/>
            <person name="Copeland A."/>
            <person name="Lapidus A."/>
            <person name="Cheng J.-F."/>
            <person name="Goodwin L."/>
            <person name="Pitluck S."/>
            <person name="Chertkov O."/>
            <person name="Detter J.C."/>
            <person name="Han C."/>
            <person name="Tapia R."/>
            <person name="Land M."/>
            <person name="Hauser L."/>
            <person name="Kyrpides N."/>
            <person name="Ivanova N."/>
            <person name="Mikhailova N."/>
            <person name="Pagani I."/>
            <person name="Cadillo-Quiroz H."/>
            <person name="Imachi H."/>
            <person name="Zinder S."/>
            <person name="Liu W."/>
            <person name="Woyke T."/>
        </authorList>
    </citation>
    <scope>NUCLEOTIDE SEQUENCE [LARGE SCALE GENOMIC DNA]</scope>
    <source>
        <strain evidence="2">AL-21</strain>
    </source>
</reference>
<dbReference type="EMBL" id="CP002551">
    <property type="protein sequence ID" value="ADZ09795.1"/>
    <property type="molecule type" value="Genomic_DNA"/>
</dbReference>
<dbReference type="GeneID" id="10278024"/>
<sequence length="156" mass="18134">MGAAIKSPEHGCEPLSYIACSIPCKANQIYIKKIKEELNPDELQTFNSTTKFMQQLFQSYTAEHLILLNDENFSSVINVKRPSILAHEAYHIVEYETFDQTHTGEEIDEYAQKLVELYYLSLKDDEIEGEYDKICSTKKGNRKYGRLRIITNFHMK</sequence>
<dbReference type="KEGG" id="mel:Metbo_1568"/>
<dbReference type="Proteomes" id="UP000007490">
    <property type="component" value="Chromosome"/>
</dbReference>
<accession>F0T8W7</accession>
<dbReference type="HOGENOM" id="CLU_1682709_0_0_2"/>
<dbReference type="OrthoDB" id="384306at2157"/>
<evidence type="ECO:0000313" key="2">
    <source>
        <dbReference type="Proteomes" id="UP000007490"/>
    </source>
</evidence>
<evidence type="ECO:0000313" key="1">
    <source>
        <dbReference type="EMBL" id="ADZ09795.1"/>
    </source>
</evidence>
<keyword evidence="2" id="KW-1185">Reference proteome</keyword>
<reference evidence="1 2" key="2">
    <citation type="journal article" date="2014" name="Int. J. Syst. Evol. Microbiol.">
        <title>Methanobacterium paludis sp. nov. and a novel strain of Methanobacterium lacus isolated from northern peatlands.</title>
        <authorList>
            <person name="Cadillo-Quiroz H."/>
            <person name="Brauer S.L."/>
            <person name="Goodson N."/>
            <person name="Yavitt J.B."/>
            <person name="Zinder S.H."/>
        </authorList>
    </citation>
    <scope>NUCLEOTIDE SEQUENCE [LARGE SCALE GENOMIC DNA]</scope>
    <source>
        <strain evidence="1 2">AL-21</strain>
    </source>
</reference>